<sequence>MSLSADRLIRIPSVPSTLRKSAARPAAFPVPARWRGPLALLALAALLGGGPAAAQGSEPVAGLQAGDLRGVGSVTVQPGDTAFSLARRAGLSVEALLALNGLTRPDLRAGQVLTLTAAPRTHAVQAGETLYALSRRYGVTVDALLAANALPGGATLRPGQLLTLPPGAQDQGAARPAAPPLPAGVGGSPFLPSAPAQTVPALQPARPMPRVQDPSPAPAGGAAAVLPGAAAAVPSAAPLSPGTDWRGAAMALLGTPYVFGGESRSGTDCSGFVRQVFTPLGVPLPRVSADQAQAGVPVDDRDLRPGDLLFFDTEGRGRVSHVGIFLGDDQFVSANSYQGRVSVDRFRSDRYWGPRYLWARRVLDDPLALGRP</sequence>
<keyword evidence="11" id="KW-1185">Reference proteome</keyword>
<keyword evidence="3" id="KW-0732">Signal</keyword>
<dbReference type="SUPFAM" id="SSF54106">
    <property type="entry name" value="LysM domain"/>
    <property type="match status" value="2"/>
</dbReference>
<dbReference type="RefSeq" id="WP_343757335.1">
    <property type="nucleotide sequence ID" value="NZ_BAAADB010000011.1"/>
</dbReference>
<dbReference type="Pfam" id="PF00877">
    <property type="entry name" value="NLPC_P60"/>
    <property type="match status" value="1"/>
</dbReference>
<dbReference type="Proteomes" id="UP001500191">
    <property type="component" value="Unassembled WGS sequence"/>
</dbReference>
<protein>
    <submittedName>
        <fullName evidence="10">C40 family peptidase</fullName>
    </submittedName>
</protein>
<name>A0ABN1BXZ6_9DEIO</name>
<proteinExistence type="inferred from homology"/>
<comment type="caution">
    <text evidence="10">The sequence shown here is derived from an EMBL/GenBank/DDBJ whole genome shotgun (WGS) entry which is preliminary data.</text>
</comment>
<evidence type="ECO:0000256" key="5">
    <source>
        <dbReference type="ARBA" id="ARBA00022801"/>
    </source>
</evidence>
<accession>A0ABN1BXZ6</accession>
<evidence type="ECO:0000256" key="2">
    <source>
        <dbReference type="ARBA" id="ARBA00022670"/>
    </source>
</evidence>
<dbReference type="EMBL" id="BAAADB010000011">
    <property type="protein sequence ID" value="GAA0507328.1"/>
    <property type="molecule type" value="Genomic_DNA"/>
</dbReference>
<dbReference type="Gene3D" id="3.90.1720.10">
    <property type="entry name" value="endopeptidase domain like (from Nostoc punctiforme)"/>
    <property type="match status" value="1"/>
</dbReference>
<keyword evidence="4" id="KW-0677">Repeat</keyword>
<keyword evidence="6" id="KW-0788">Thiol protease</keyword>
<evidence type="ECO:0000259" key="9">
    <source>
        <dbReference type="PROSITE" id="PS51935"/>
    </source>
</evidence>
<organism evidence="10 11">
    <name type="scientific">Deinococcus depolymerans</name>
    <dbReference type="NCBI Taxonomy" id="392408"/>
    <lineage>
        <taxon>Bacteria</taxon>
        <taxon>Thermotogati</taxon>
        <taxon>Deinococcota</taxon>
        <taxon>Deinococci</taxon>
        <taxon>Deinococcales</taxon>
        <taxon>Deinococcaceae</taxon>
        <taxon>Deinococcus</taxon>
    </lineage>
</organism>
<dbReference type="Gene3D" id="3.10.350.10">
    <property type="entry name" value="LysM domain"/>
    <property type="match status" value="2"/>
</dbReference>
<keyword evidence="5" id="KW-0378">Hydrolase</keyword>
<evidence type="ECO:0000256" key="4">
    <source>
        <dbReference type="ARBA" id="ARBA00022737"/>
    </source>
</evidence>
<evidence type="ECO:0000313" key="10">
    <source>
        <dbReference type="EMBL" id="GAA0507328.1"/>
    </source>
</evidence>
<dbReference type="InterPro" id="IPR038765">
    <property type="entry name" value="Papain-like_cys_pep_sf"/>
</dbReference>
<feature type="domain" description="LysM" evidence="8">
    <location>
        <begin position="120"/>
        <end position="164"/>
    </location>
</feature>
<dbReference type="PROSITE" id="PS51782">
    <property type="entry name" value="LYSM"/>
    <property type="match status" value="2"/>
</dbReference>
<evidence type="ECO:0000259" key="8">
    <source>
        <dbReference type="PROSITE" id="PS51782"/>
    </source>
</evidence>
<dbReference type="InterPro" id="IPR000064">
    <property type="entry name" value="NLP_P60_dom"/>
</dbReference>
<evidence type="ECO:0000256" key="1">
    <source>
        <dbReference type="ARBA" id="ARBA00007074"/>
    </source>
</evidence>
<evidence type="ECO:0000256" key="7">
    <source>
        <dbReference type="SAM" id="MobiDB-lite"/>
    </source>
</evidence>
<evidence type="ECO:0000256" key="3">
    <source>
        <dbReference type="ARBA" id="ARBA00022729"/>
    </source>
</evidence>
<dbReference type="SMART" id="SM00257">
    <property type="entry name" value="LysM"/>
    <property type="match status" value="2"/>
</dbReference>
<evidence type="ECO:0000313" key="11">
    <source>
        <dbReference type="Proteomes" id="UP001500191"/>
    </source>
</evidence>
<dbReference type="SUPFAM" id="SSF54001">
    <property type="entry name" value="Cysteine proteinases"/>
    <property type="match status" value="1"/>
</dbReference>
<dbReference type="InterPro" id="IPR036779">
    <property type="entry name" value="LysM_dom_sf"/>
</dbReference>
<dbReference type="PANTHER" id="PTHR47360:SF1">
    <property type="entry name" value="ENDOPEPTIDASE NLPC-RELATED"/>
    <property type="match status" value="1"/>
</dbReference>
<dbReference type="PANTHER" id="PTHR47360">
    <property type="entry name" value="MUREIN DD-ENDOPEPTIDASE MEPS/MUREIN LD-CARBOXYPEPTIDASE"/>
    <property type="match status" value="1"/>
</dbReference>
<dbReference type="Pfam" id="PF01476">
    <property type="entry name" value="LysM"/>
    <property type="match status" value="2"/>
</dbReference>
<feature type="region of interest" description="Disordered" evidence="7">
    <location>
        <begin position="161"/>
        <end position="197"/>
    </location>
</feature>
<reference evidence="10 11" key="1">
    <citation type="journal article" date="2019" name="Int. J. Syst. Evol. Microbiol.">
        <title>The Global Catalogue of Microorganisms (GCM) 10K type strain sequencing project: providing services to taxonomists for standard genome sequencing and annotation.</title>
        <authorList>
            <consortium name="The Broad Institute Genomics Platform"/>
            <consortium name="The Broad Institute Genome Sequencing Center for Infectious Disease"/>
            <person name="Wu L."/>
            <person name="Ma J."/>
        </authorList>
    </citation>
    <scope>NUCLEOTIDE SEQUENCE [LARGE SCALE GENOMIC DNA]</scope>
    <source>
        <strain evidence="10 11">JCM 14368</strain>
    </source>
</reference>
<dbReference type="PROSITE" id="PS51935">
    <property type="entry name" value="NLPC_P60"/>
    <property type="match status" value="1"/>
</dbReference>
<evidence type="ECO:0000256" key="6">
    <source>
        <dbReference type="ARBA" id="ARBA00022807"/>
    </source>
</evidence>
<dbReference type="InterPro" id="IPR018392">
    <property type="entry name" value="LysM"/>
</dbReference>
<gene>
    <name evidence="10" type="ORF">GCM10008937_13980</name>
</gene>
<dbReference type="CDD" id="cd00118">
    <property type="entry name" value="LysM"/>
    <property type="match status" value="2"/>
</dbReference>
<comment type="similarity">
    <text evidence="1">Belongs to the peptidase C40 family.</text>
</comment>
<feature type="domain" description="LysM" evidence="8">
    <location>
        <begin position="72"/>
        <end position="115"/>
    </location>
</feature>
<feature type="domain" description="NlpC/P60" evidence="9">
    <location>
        <begin position="239"/>
        <end position="363"/>
    </location>
</feature>
<keyword evidence="2" id="KW-0645">Protease</keyword>
<dbReference type="InterPro" id="IPR052062">
    <property type="entry name" value="Murein_DD/LD_carboxypeptidase"/>
</dbReference>